<dbReference type="PANTHER" id="PTHR47019">
    <property type="entry name" value="LIPID II FLIPPASE MURJ"/>
    <property type="match status" value="1"/>
</dbReference>
<feature type="transmembrane region" description="Helical" evidence="9">
    <location>
        <begin position="764"/>
        <end position="786"/>
    </location>
</feature>
<evidence type="ECO:0000313" key="11">
    <source>
        <dbReference type="Proteomes" id="UP000272474"/>
    </source>
</evidence>
<feature type="compositionally biased region" description="Low complexity" evidence="8">
    <location>
        <begin position="80"/>
        <end position="102"/>
    </location>
</feature>
<dbReference type="GO" id="GO:0005886">
    <property type="term" value="C:plasma membrane"/>
    <property type="evidence" value="ECO:0007669"/>
    <property type="project" value="UniProtKB-SubCell"/>
</dbReference>
<feature type="compositionally biased region" description="Basic and acidic residues" evidence="8">
    <location>
        <begin position="21"/>
        <end position="30"/>
    </location>
</feature>
<feature type="compositionally biased region" description="Basic and acidic residues" evidence="8">
    <location>
        <begin position="407"/>
        <end position="420"/>
    </location>
</feature>
<feature type="transmembrane region" description="Helical" evidence="9">
    <location>
        <begin position="862"/>
        <end position="883"/>
    </location>
</feature>
<keyword evidence="6 9" id="KW-1133">Transmembrane helix</keyword>
<keyword evidence="5" id="KW-0573">Peptidoglycan synthesis</keyword>
<feature type="transmembrane region" description="Helical" evidence="9">
    <location>
        <begin position="565"/>
        <end position="588"/>
    </location>
</feature>
<feature type="compositionally biased region" description="Basic residues" evidence="8">
    <location>
        <begin position="146"/>
        <end position="163"/>
    </location>
</feature>
<keyword evidence="2" id="KW-1003">Cell membrane</keyword>
<feature type="compositionally biased region" description="Low complexity" evidence="8">
    <location>
        <begin position="33"/>
        <end position="45"/>
    </location>
</feature>
<evidence type="ECO:0000256" key="6">
    <source>
        <dbReference type="ARBA" id="ARBA00022989"/>
    </source>
</evidence>
<evidence type="ECO:0000256" key="8">
    <source>
        <dbReference type="SAM" id="MobiDB-lite"/>
    </source>
</evidence>
<feature type="transmembrane region" description="Helical" evidence="9">
    <location>
        <begin position="895"/>
        <end position="915"/>
    </location>
</feature>
<feature type="compositionally biased region" description="Low complexity" evidence="8">
    <location>
        <begin position="330"/>
        <end position="349"/>
    </location>
</feature>
<evidence type="ECO:0000256" key="5">
    <source>
        <dbReference type="ARBA" id="ARBA00022984"/>
    </source>
</evidence>
<dbReference type="PANTHER" id="PTHR47019:SF1">
    <property type="entry name" value="LIPID II FLIPPASE MURJ"/>
    <property type="match status" value="1"/>
</dbReference>
<evidence type="ECO:0000256" key="7">
    <source>
        <dbReference type="ARBA" id="ARBA00023136"/>
    </source>
</evidence>
<feature type="compositionally biased region" description="Basic residues" evidence="8">
    <location>
        <begin position="397"/>
        <end position="406"/>
    </location>
</feature>
<dbReference type="PRINTS" id="PR01806">
    <property type="entry name" value="VIRFACTRMVIN"/>
</dbReference>
<feature type="compositionally biased region" description="Basic residues" evidence="8">
    <location>
        <begin position="245"/>
        <end position="261"/>
    </location>
</feature>
<feature type="transmembrane region" description="Helical" evidence="9">
    <location>
        <begin position="600"/>
        <end position="619"/>
    </location>
</feature>
<dbReference type="EMBL" id="RBAL01000020">
    <property type="protein sequence ID" value="RKN38067.1"/>
    <property type="molecule type" value="Genomic_DNA"/>
</dbReference>
<feature type="transmembrane region" description="Helical" evidence="9">
    <location>
        <begin position="927"/>
        <end position="946"/>
    </location>
</feature>
<feature type="compositionally biased region" description="Basic residues" evidence="8">
    <location>
        <begin position="103"/>
        <end position="118"/>
    </location>
</feature>
<feature type="transmembrane region" description="Helical" evidence="9">
    <location>
        <begin position="835"/>
        <end position="856"/>
    </location>
</feature>
<dbReference type="InterPro" id="IPR051050">
    <property type="entry name" value="Lipid_II_flippase_MurJ/MviN"/>
</dbReference>
<dbReference type="GO" id="GO:0009252">
    <property type="term" value="P:peptidoglycan biosynthetic process"/>
    <property type="evidence" value="ECO:0007669"/>
    <property type="project" value="UniProtKB-KW"/>
</dbReference>
<name>A0A3A9YRX0_9ACTN</name>
<protein>
    <recommendedName>
        <fullName evidence="12">Murein biosynthesis integral membrane protein MurJ</fullName>
    </recommendedName>
</protein>
<dbReference type="GO" id="GO:0034204">
    <property type="term" value="P:lipid translocation"/>
    <property type="evidence" value="ECO:0007669"/>
    <property type="project" value="TreeGrafter"/>
</dbReference>
<keyword evidence="4" id="KW-0133">Cell shape</keyword>
<dbReference type="GO" id="GO:0008360">
    <property type="term" value="P:regulation of cell shape"/>
    <property type="evidence" value="ECO:0007669"/>
    <property type="project" value="UniProtKB-KW"/>
</dbReference>
<dbReference type="GO" id="GO:0015648">
    <property type="term" value="F:lipid-linked peptidoglycan transporter activity"/>
    <property type="evidence" value="ECO:0007669"/>
    <property type="project" value="TreeGrafter"/>
</dbReference>
<dbReference type="Pfam" id="PF03023">
    <property type="entry name" value="MurJ"/>
    <property type="match status" value="1"/>
</dbReference>
<feature type="compositionally biased region" description="Gly residues" evidence="8">
    <location>
        <begin position="178"/>
        <end position="196"/>
    </location>
</feature>
<feature type="region of interest" description="Disordered" evidence="8">
    <location>
        <begin position="330"/>
        <end position="354"/>
    </location>
</feature>
<comment type="subcellular location">
    <subcellularLocation>
        <location evidence="1">Cell membrane</location>
        <topology evidence="1">Multi-pass membrane protein</topology>
    </subcellularLocation>
</comment>
<feature type="region of interest" description="Disordered" evidence="8">
    <location>
        <begin position="1"/>
        <end position="288"/>
    </location>
</feature>
<evidence type="ECO:0000256" key="2">
    <source>
        <dbReference type="ARBA" id="ARBA00022475"/>
    </source>
</evidence>
<evidence type="ECO:0000256" key="4">
    <source>
        <dbReference type="ARBA" id="ARBA00022960"/>
    </source>
</evidence>
<evidence type="ECO:0000256" key="3">
    <source>
        <dbReference type="ARBA" id="ARBA00022692"/>
    </source>
</evidence>
<feature type="transmembrane region" description="Helical" evidence="9">
    <location>
        <begin position="806"/>
        <end position="828"/>
    </location>
</feature>
<feature type="transmembrane region" description="Helical" evidence="9">
    <location>
        <begin position="625"/>
        <end position="646"/>
    </location>
</feature>
<feature type="transmembrane region" description="Helical" evidence="9">
    <location>
        <begin position="534"/>
        <end position="553"/>
    </location>
</feature>
<feature type="transmembrane region" description="Helical" evidence="9">
    <location>
        <begin position="445"/>
        <end position="466"/>
    </location>
</feature>
<comment type="caution">
    <text evidence="10">The sequence shown here is derived from an EMBL/GenBank/DDBJ whole genome shotgun (WGS) entry which is preliminary data.</text>
</comment>
<organism evidence="10 11">
    <name type="scientific">Streptomyces hoynatensis</name>
    <dbReference type="NCBI Taxonomy" id="1141874"/>
    <lineage>
        <taxon>Bacteria</taxon>
        <taxon>Bacillati</taxon>
        <taxon>Actinomycetota</taxon>
        <taxon>Actinomycetes</taxon>
        <taxon>Kitasatosporales</taxon>
        <taxon>Streptomycetaceae</taxon>
        <taxon>Streptomyces</taxon>
    </lineage>
</organism>
<keyword evidence="3 9" id="KW-0812">Transmembrane</keyword>
<dbReference type="AlphaFoldDB" id="A0A3A9YRX0"/>
<dbReference type="OrthoDB" id="3695748at2"/>
<evidence type="ECO:0000256" key="1">
    <source>
        <dbReference type="ARBA" id="ARBA00004651"/>
    </source>
</evidence>
<sequence length="990" mass="102971">MARGGHPRHRAAAPAARRARERGGRQDRGGRPGLPRAGRGLRGAPGPRPPPAADLAGGRGARRARRRPRRRDRRRRRPLGRPARLPAVPADLRAGARGPRAAAARRARRPPGRGRAGRARAGPGPRGDRAVPHRHRRLLHGAERQGRRHLRSPARHGHGHRGLPRPDRRPLPRPGPAPGGAAGVAGGRPGERGLPGGAADLLVQPRGLARGGRRRARPPPAAPLVPRAGEARARRRLPRPDGRGGARRGRGGSRAARRGARRGPAEQHRRGRGRPRPVGDRQVRDVGRRARHLARAALDRRRAARLRRPPRQPRLPRAVLGRRCGGRGPGVQAAGAAVPAQHVPAGARRAGARRRGHADRLLGRAARVLPAQAARLPPRPGPRAAGHRPAPVARRGLPLRRRRRAHHGADRGRVRPDRLVGPRARRGAGGRQVTAVASGARGERFLARAVLLTAALTAAGALGGLLRDQLIARLFGADGTTDAFLVSWTVPEFAATLLIEEAMALVLVPAFSLALARGGAGPVRALLRTTLPRLLLALSLAAGALAAGAPLLVRALAPGLSDPSLAVDCTRLTAVCVLTFGLAGYFSAALRAHHSFLPPAAIYVAYNAGIIATAVALHARWGVRAAAAGVALGGALMALVQLPSFLRRVGSRGRAGAPAAPRAAAVPGPGVGGGAGRAAGWAGISVVAPVALFALGRQSQVLVERFLGSSLPAGAISCLNYAQKVAQLPMVLSMMVCTVTLPVVARALAEGDTEGARRRVERDLVVACAVVLPGAAYVIACAPQIIELLFQRGAFDAEATAATARVMRVYALGLLGQTLVGTLARPFFSAARPTWYPLGAMALGLLATLLCGLAAVPRWGAPGIAAANAAGITLSAFLLLRGLATRSIPLHIGEVVARLARPACAALAATAAGWGPAAALDAGPLGTAALGALLVPAAFATTALALRVPEAEPLKALPRALTRALGKALPGFLRTPLLRYLLKQRPRHAR</sequence>
<feature type="compositionally biased region" description="Basic residues" evidence="8">
    <location>
        <begin position="1"/>
        <end position="11"/>
    </location>
</feature>
<feature type="compositionally biased region" description="Basic and acidic residues" evidence="8">
    <location>
        <begin position="277"/>
        <end position="288"/>
    </location>
</feature>
<dbReference type="Proteomes" id="UP000272474">
    <property type="component" value="Unassembled WGS sequence"/>
</dbReference>
<feature type="region of interest" description="Disordered" evidence="8">
    <location>
        <begin position="374"/>
        <end position="432"/>
    </location>
</feature>
<keyword evidence="11" id="KW-1185">Reference proteome</keyword>
<accession>A0A3A9YRX0</accession>
<evidence type="ECO:0000256" key="9">
    <source>
        <dbReference type="SAM" id="Phobius"/>
    </source>
</evidence>
<evidence type="ECO:0000313" key="10">
    <source>
        <dbReference type="EMBL" id="RKN38067.1"/>
    </source>
</evidence>
<feature type="compositionally biased region" description="Low complexity" evidence="8">
    <location>
        <begin position="374"/>
        <end position="396"/>
    </location>
</feature>
<dbReference type="InterPro" id="IPR004268">
    <property type="entry name" value="MurJ"/>
</dbReference>
<keyword evidence="7 9" id="KW-0472">Membrane</keyword>
<gene>
    <name evidence="10" type="ORF">D7294_25995</name>
</gene>
<evidence type="ECO:0008006" key="12">
    <source>
        <dbReference type="Google" id="ProtNLM"/>
    </source>
</evidence>
<proteinExistence type="predicted"/>
<reference evidence="10 11" key="1">
    <citation type="journal article" date="2014" name="Int. J. Syst. Evol. Microbiol.">
        <title>Streptomyces hoynatensis sp. nov., isolated from deep marine sediment.</title>
        <authorList>
            <person name="Veyisoglu A."/>
            <person name="Sahin N."/>
        </authorList>
    </citation>
    <scope>NUCLEOTIDE SEQUENCE [LARGE SCALE GENOMIC DNA]</scope>
    <source>
        <strain evidence="10 11">KCTC 29097</strain>
    </source>
</reference>
<feature type="compositionally biased region" description="Basic residues" evidence="8">
    <location>
        <begin position="60"/>
        <end position="79"/>
    </location>
</feature>